<keyword evidence="3" id="KW-1185">Reference proteome</keyword>
<proteinExistence type="predicted"/>
<dbReference type="Pfam" id="PF05685">
    <property type="entry name" value="Uma2"/>
    <property type="match status" value="1"/>
</dbReference>
<dbReference type="Gene3D" id="3.90.1570.10">
    <property type="entry name" value="tt1808, chain A"/>
    <property type="match status" value="1"/>
</dbReference>
<feature type="domain" description="Putative restriction endonuclease" evidence="1">
    <location>
        <begin position="24"/>
        <end position="198"/>
    </location>
</feature>
<sequence length="221" mass="24901">MLLVETETPIKTTLNTWISAPWTEFVAIADAPDSDKRKSYYYNHQMRFEDMSTGSDHAKVHMIIIMAVGLFAAMQGIPINGHDGCSYRKTGKTEFQPDASYYIGDNADAIAWGTRIIDLDIYPLPDLVIEISDTTFNDDLGTKRLQYEELGIKEYWIVNVQTMKIYAFAIAPDGGSHHIRQSLVLSGLKLEILEQALERSRQANQSAVTAWLMQQYGNTVS</sequence>
<dbReference type="GO" id="GO:0004519">
    <property type="term" value="F:endonuclease activity"/>
    <property type="evidence" value="ECO:0007669"/>
    <property type="project" value="UniProtKB-KW"/>
</dbReference>
<reference evidence="2" key="1">
    <citation type="journal article" date="2015" name="ISME J.">
        <title>Draft Genome Sequence of Streptomyces incarnatus NRRL8089, which Produces the Nucleoside Antibiotic Sinefungin.</title>
        <authorList>
            <person name="Oshima K."/>
            <person name="Hattori M."/>
            <person name="Shimizu H."/>
            <person name="Fukuda K."/>
            <person name="Nemoto M."/>
            <person name="Inagaki K."/>
            <person name="Tamura T."/>
        </authorList>
    </citation>
    <scope>NUCLEOTIDE SEQUENCE</scope>
    <source>
        <strain evidence="2">FACHB-1277</strain>
    </source>
</reference>
<dbReference type="AlphaFoldDB" id="A0A926Z4Q5"/>
<evidence type="ECO:0000313" key="2">
    <source>
        <dbReference type="EMBL" id="MBD2148955.1"/>
    </source>
</evidence>
<protein>
    <submittedName>
        <fullName evidence="2">Uma2 family endonuclease</fullName>
    </submittedName>
</protein>
<dbReference type="PANTHER" id="PTHR47152">
    <property type="entry name" value="SLR2084 PROTEIN-RELATED"/>
    <property type="match status" value="1"/>
</dbReference>
<dbReference type="CDD" id="cd06260">
    <property type="entry name" value="DUF820-like"/>
    <property type="match status" value="1"/>
</dbReference>
<dbReference type="InterPro" id="IPR008538">
    <property type="entry name" value="Uma2"/>
</dbReference>
<evidence type="ECO:0000313" key="3">
    <source>
        <dbReference type="Proteomes" id="UP000631421"/>
    </source>
</evidence>
<dbReference type="RefSeq" id="WP_190349295.1">
    <property type="nucleotide sequence ID" value="NZ_JACJPY010000004.1"/>
</dbReference>
<keyword evidence="2" id="KW-0378">Hydrolase</keyword>
<name>A0A926Z4Q5_9CYAN</name>
<dbReference type="EMBL" id="JACJPY010000004">
    <property type="protein sequence ID" value="MBD2148955.1"/>
    <property type="molecule type" value="Genomic_DNA"/>
</dbReference>
<reference evidence="2" key="2">
    <citation type="submission" date="2020-08" db="EMBL/GenBank/DDBJ databases">
        <authorList>
            <person name="Chen M."/>
            <person name="Teng W."/>
            <person name="Zhao L."/>
            <person name="Hu C."/>
            <person name="Zhou Y."/>
            <person name="Han B."/>
            <person name="Song L."/>
            <person name="Shu W."/>
        </authorList>
    </citation>
    <scope>NUCLEOTIDE SEQUENCE</scope>
    <source>
        <strain evidence="2">FACHB-1277</strain>
    </source>
</reference>
<dbReference type="InterPro" id="IPR011335">
    <property type="entry name" value="Restrct_endonuc-II-like"/>
</dbReference>
<comment type="caution">
    <text evidence="2">The sequence shown here is derived from an EMBL/GenBank/DDBJ whole genome shotgun (WGS) entry which is preliminary data.</text>
</comment>
<dbReference type="Proteomes" id="UP000631421">
    <property type="component" value="Unassembled WGS sequence"/>
</dbReference>
<gene>
    <name evidence="2" type="ORF">H6F44_02255</name>
</gene>
<accession>A0A926Z4Q5</accession>
<dbReference type="SUPFAM" id="SSF52980">
    <property type="entry name" value="Restriction endonuclease-like"/>
    <property type="match status" value="1"/>
</dbReference>
<keyword evidence="2" id="KW-0540">Nuclease</keyword>
<organism evidence="2 3">
    <name type="scientific">Pseudanabaena cinerea FACHB-1277</name>
    <dbReference type="NCBI Taxonomy" id="2949581"/>
    <lineage>
        <taxon>Bacteria</taxon>
        <taxon>Bacillati</taxon>
        <taxon>Cyanobacteriota</taxon>
        <taxon>Cyanophyceae</taxon>
        <taxon>Pseudanabaenales</taxon>
        <taxon>Pseudanabaenaceae</taxon>
        <taxon>Pseudanabaena</taxon>
        <taxon>Pseudanabaena cinerea</taxon>
    </lineage>
</organism>
<evidence type="ECO:0000259" key="1">
    <source>
        <dbReference type="Pfam" id="PF05685"/>
    </source>
</evidence>
<keyword evidence="2" id="KW-0255">Endonuclease</keyword>
<dbReference type="InterPro" id="IPR012296">
    <property type="entry name" value="Nuclease_put_TT1808"/>
</dbReference>